<dbReference type="PANTHER" id="PTHR30231:SF37">
    <property type="entry name" value="EXODEOXYRIBONUCLEASE 10"/>
    <property type="match status" value="1"/>
</dbReference>
<dbReference type="HOGENOM" id="CLU_047806_7_1_4"/>
<dbReference type="GO" id="GO:0008408">
    <property type="term" value="F:3'-5' exonuclease activity"/>
    <property type="evidence" value="ECO:0007669"/>
    <property type="project" value="TreeGrafter"/>
</dbReference>
<dbReference type="SUPFAM" id="SSF53098">
    <property type="entry name" value="Ribonuclease H-like"/>
    <property type="match status" value="1"/>
</dbReference>
<evidence type="ECO:0000256" key="1">
    <source>
        <dbReference type="ARBA" id="ARBA00012417"/>
    </source>
</evidence>
<dbReference type="OrthoDB" id="9803913at2"/>
<dbReference type="EC" id="2.7.7.7" evidence="1"/>
<dbReference type="PANTHER" id="PTHR30231">
    <property type="entry name" value="DNA POLYMERASE III SUBUNIT EPSILON"/>
    <property type="match status" value="1"/>
</dbReference>
<dbReference type="RefSeq" id="WP_013294766.1">
    <property type="nucleotide sequence ID" value="NC_014394.1"/>
</dbReference>
<evidence type="ECO:0000256" key="2">
    <source>
        <dbReference type="ARBA" id="ARBA00025483"/>
    </source>
</evidence>
<reference evidence="6 7" key="1">
    <citation type="submission" date="2010-08" db="EMBL/GenBank/DDBJ databases">
        <title>Complete sequence of Gallionella capsiferriformans ES-2.</title>
        <authorList>
            <consortium name="US DOE Joint Genome Institute"/>
            <person name="Lucas S."/>
            <person name="Copeland A."/>
            <person name="Lapidus A."/>
            <person name="Cheng J.-F."/>
            <person name="Bruce D."/>
            <person name="Goodwin L."/>
            <person name="Pitluck S."/>
            <person name="Chertkov O."/>
            <person name="Davenport K.W."/>
            <person name="Detter J.C."/>
            <person name="Han C."/>
            <person name="Tapia R."/>
            <person name="Land M."/>
            <person name="Hauser L."/>
            <person name="Chang Y.-J."/>
            <person name="Jeffries C."/>
            <person name="Kyrpides N."/>
            <person name="Ivanova N."/>
            <person name="Mikhailova N."/>
            <person name="Shelobolina E.S."/>
            <person name="Picardal F."/>
            <person name="Roden E."/>
            <person name="Emerson D."/>
            <person name="Woyke T."/>
        </authorList>
    </citation>
    <scope>NUCLEOTIDE SEQUENCE [LARGE SCALE GENOMIC DNA]</scope>
    <source>
        <strain evidence="6 7">ES-2</strain>
    </source>
</reference>
<dbReference type="InterPro" id="IPR012337">
    <property type="entry name" value="RNaseH-like_sf"/>
</dbReference>
<name>D9SE42_GALCS</name>
<dbReference type="GO" id="GO:0045004">
    <property type="term" value="P:DNA replication proofreading"/>
    <property type="evidence" value="ECO:0007669"/>
    <property type="project" value="TreeGrafter"/>
</dbReference>
<dbReference type="Proteomes" id="UP000001235">
    <property type="component" value="Chromosome"/>
</dbReference>
<dbReference type="EMBL" id="CP002159">
    <property type="protein sequence ID" value="ADL56864.1"/>
    <property type="molecule type" value="Genomic_DNA"/>
</dbReference>
<dbReference type="InterPro" id="IPR013520">
    <property type="entry name" value="Ribonucl_H"/>
</dbReference>
<organism evidence="6 7">
    <name type="scientific">Gallionella capsiferriformans (strain ES-2)</name>
    <name type="common">Gallionella ferruginea capsiferriformans (strain ES-2)</name>
    <dbReference type="NCBI Taxonomy" id="395494"/>
    <lineage>
        <taxon>Bacteria</taxon>
        <taxon>Pseudomonadati</taxon>
        <taxon>Pseudomonadota</taxon>
        <taxon>Betaproteobacteria</taxon>
        <taxon>Nitrosomonadales</taxon>
        <taxon>Gallionellaceae</taxon>
        <taxon>Gallionella</taxon>
    </lineage>
</organism>
<protein>
    <recommendedName>
        <fullName evidence="1">DNA-directed DNA polymerase</fullName>
        <ecNumber evidence="1">2.7.7.7</ecNumber>
    </recommendedName>
</protein>
<keyword evidence="7" id="KW-1185">Reference proteome</keyword>
<dbReference type="Gene3D" id="3.30.420.10">
    <property type="entry name" value="Ribonuclease H-like superfamily/Ribonuclease H"/>
    <property type="match status" value="1"/>
</dbReference>
<dbReference type="FunFam" id="3.30.420.10:FF:000045">
    <property type="entry name" value="3'-5' exonuclease DinG"/>
    <property type="match status" value="1"/>
</dbReference>
<gene>
    <name evidence="6" type="ordered locus">Galf_2872</name>
</gene>
<keyword evidence="6" id="KW-0548">Nucleotidyltransferase</keyword>
<dbReference type="SMART" id="SM00479">
    <property type="entry name" value="EXOIII"/>
    <property type="match status" value="1"/>
</dbReference>
<feature type="domain" description="Exonuclease" evidence="5">
    <location>
        <begin position="3"/>
        <end position="170"/>
    </location>
</feature>
<evidence type="ECO:0000313" key="7">
    <source>
        <dbReference type="Proteomes" id="UP000001235"/>
    </source>
</evidence>
<dbReference type="InterPro" id="IPR036397">
    <property type="entry name" value="RNaseH_sf"/>
</dbReference>
<proteinExistence type="predicted"/>
<comment type="function">
    <text evidence="2">DNA polymerase III is a complex, multichain enzyme responsible for most of the replicative synthesis in bacteria. The epsilon subunit contain the editing function and is a proofreading 3'-5' exonuclease.</text>
</comment>
<dbReference type="CDD" id="cd06127">
    <property type="entry name" value="DEDDh"/>
    <property type="match status" value="1"/>
</dbReference>
<accession>D9SE42</accession>
<dbReference type="GO" id="GO:0005829">
    <property type="term" value="C:cytosol"/>
    <property type="evidence" value="ECO:0007669"/>
    <property type="project" value="TreeGrafter"/>
</dbReference>
<dbReference type="AlphaFoldDB" id="D9SE42"/>
<dbReference type="eggNOG" id="COG0847">
    <property type="taxonomic scope" value="Bacteria"/>
</dbReference>
<comment type="catalytic activity">
    <reaction evidence="4">
        <text>DNA(n) + a 2'-deoxyribonucleoside 5'-triphosphate = DNA(n+1) + diphosphate</text>
        <dbReference type="Rhea" id="RHEA:22508"/>
        <dbReference type="Rhea" id="RHEA-COMP:17339"/>
        <dbReference type="Rhea" id="RHEA-COMP:17340"/>
        <dbReference type="ChEBI" id="CHEBI:33019"/>
        <dbReference type="ChEBI" id="CHEBI:61560"/>
        <dbReference type="ChEBI" id="CHEBI:173112"/>
        <dbReference type="EC" id="2.7.7.7"/>
    </reaction>
</comment>
<evidence type="ECO:0000256" key="3">
    <source>
        <dbReference type="ARBA" id="ARBA00026073"/>
    </source>
</evidence>
<dbReference type="GO" id="GO:0003887">
    <property type="term" value="F:DNA-directed DNA polymerase activity"/>
    <property type="evidence" value="ECO:0007669"/>
    <property type="project" value="UniProtKB-EC"/>
</dbReference>
<dbReference type="Pfam" id="PF00929">
    <property type="entry name" value="RNase_T"/>
    <property type="match status" value="1"/>
</dbReference>
<comment type="subunit">
    <text evidence="3">DNA polymerase III contains a core (composed of alpha, epsilon and theta chains) that associates with a tau subunit. This core dimerizes to form the POLIII' complex. PolIII' associates with the gamma complex (composed of gamma, delta, delta', psi and chi chains) and with the beta chain to form the complete DNA polymerase III complex.</text>
</comment>
<evidence type="ECO:0000313" key="6">
    <source>
        <dbReference type="EMBL" id="ADL56864.1"/>
    </source>
</evidence>
<dbReference type="NCBIfam" id="TIGR00573">
    <property type="entry name" value="dnaq"/>
    <property type="match status" value="1"/>
</dbReference>
<sequence>METVAVIDFETTGMSPELGDRATEVAVVIVSDGKISSRYQSLMNTGAYIPPFIEDLTGISNEMIRQAPPAAQVMKELADFVGAAPWVAHNASFDSRFLDAEWSRMGHRREQAFACSMLLARRLYPDSPNHKLGTLVRFLGLPDTARHHRALADAEMTAHLWLRMVSDLKNRQGLDVVTHEFLRALQKVPKAKLPAYIAKFAHAA</sequence>
<evidence type="ECO:0000259" key="5">
    <source>
        <dbReference type="SMART" id="SM00479"/>
    </source>
</evidence>
<dbReference type="STRING" id="395494.Galf_2872"/>
<dbReference type="InterPro" id="IPR006054">
    <property type="entry name" value="DnaQ"/>
</dbReference>
<evidence type="ECO:0000256" key="4">
    <source>
        <dbReference type="ARBA" id="ARBA00049244"/>
    </source>
</evidence>
<dbReference type="KEGG" id="gca:Galf_2872"/>
<keyword evidence="6" id="KW-0808">Transferase</keyword>
<dbReference type="GO" id="GO:0003677">
    <property type="term" value="F:DNA binding"/>
    <property type="evidence" value="ECO:0007669"/>
    <property type="project" value="InterPro"/>
</dbReference>